<name>A0ABV0ZPR8_9TELE</name>
<feature type="non-terminal residue" evidence="1">
    <location>
        <position position="74"/>
    </location>
</feature>
<gene>
    <name evidence="1" type="ORF">AMECASPLE_022527</name>
</gene>
<proteinExistence type="predicted"/>
<evidence type="ECO:0000313" key="1">
    <source>
        <dbReference type="EMBL" id="MEQ2307864.1"/>
    </source>
</evidence>
<sequence length="74" mass="8318">MEISLIRSLCGITAPIVHHGLHCRNNIVTDVLSRAHKISGTVDSEHSLYKLSVFSLWEREEGVSLWSSPRSMTQ</sequence>
<evidence type="ECO:0000313" key="2">
    <source>
        <dbReference type="Proteomes" id="UP001469553"/>
    </source>
</evidence>
<dbReference type="Proteomes" id="UP001469553">
    <property type="component" value="Unassembled WGS sequence"/>
</dbReference>
<keyword evidence="2" id="KW-1185">Reference proteome</keyword>
<reference evidence="1 2" key="1">
    <citation type="submission" date="2021-06" db="EMBL/GenBank/DDBJ databases">
        <authorList>
            <person name="Palmer J.M."/>
        </authorList>
    </citation>
    <scope>NUCLEOTIDE SEQUENCE [LARGE SCALE GENOMIC DNA]</scope>
    <source>
        <strain evidence="1 2">AS_MEX2019</strain>
        <tissue evidence="1">Muscle</tissue>
    </source>
</reference>
<comment type="caution">
    <text evidence="1">The sequence shown here is derived from an EMBL/GenBank/DDBJ whole genome shotgun (WGS) entry which is preliminary data.</text>
</comment>
<dbReference type="EMBL" id="JAHRIP010067847">
    <property type="protein sequence ID" value="MEQ2307864.1"/>
    <property type="molecule type" value="Genomic_DNA"/>
</dbReference>
<organism evidence="1 2">
    <name type="scientific">Ameca splendens</name>
    <dbReference type="NCBI Taxonomy" id="208324"/>
    <lineage>
        <taxon>Eukaryota</taxon>
        <taxon>Metazoa</taxon>
        <taxon>Chordata</taxon>
        <taxon>Craniata</taxon>
        <taxon>Vertebrata</taxon>
        <taxon>Euteleostomi</taxon>
        <taxon>Actinopterygii</taxon>
        <taxon>Neopterygii</taxon>
        <taxon>Teleostei</taxon>
        <taxon>Neoteleostei</taxon>
        <taxon>Acanthomorphata</taxon>
        <taxon>Ovalentaria</taxon>
        <taxon>Atherinomorphae</taxon>
        <taxon>Cyprinodontiformes</taxon>
        <taxon>Goodeidae</taxon>
        <taxon>Ameca</taxon>
    </lineage>
</organism>
<protein>
    <submittedName>
        <fullName evidence="1">Uncharacterized protein</fullName>
    </submittedName>
</protein>
<accession>A0ABV0ZPR8</accession>